<feature type="domain" description="N-acetyltransferase" evidence="1">
    <location>
        <begin position="8"/>
        <end position="169"/>
    </location>
</feature>
<dbReference type="Proteomes" id="UP001241656">
    <property type="component" value="Chromosome"/>
</dbReference>
<dbReference type="PROSITE" id="PS51186">
    <property type="entry name" value="GNAT"/>
    <property type="match status" value="1"/>
</dbReference>
<proteinExistence type="predicted"/>
<dbReference type="PANTHER" id="PTHR43792">
    <property type="entry name" value="GNAT FAMILY, PUTATIVE (AFU_ORTHOLOGUE AFUA_3G00765)-RELATED-RELATED"/>
    <property type="match status" value="1"/>
</dbReference>
<evidence type="ECO:0000313" key="2">
    <source>
        <dbReference type="EMBL" id="WHF53005.1"/>
    </source>
</evidence>
<dbReference type="Pfam" id="PF13302">
    <property type="entry name" value="Acetyltransf_3"/>
    <property type="match status" value="1"/>
</dbReference>
<accession>A0ABY8RG89</accession>
<dbReference type="EMBL" id="CP124855">
    <property type="protein sequence ID" value="WHF53005.1"/>
    <property type="molecule type" value="Genomic_DNA"/>
</dbReference>
<sequence>MKFSTERLILRTVTEYDAHDILNIRSNIEINEFLHRDPPKDSFEALYFILNIKRKAENKEIVFLGIALQNDPKLIGTICLWNFSKNKSTAELGYELLPKYQGKGIMSEAVNCILDYGFNHLNLKKIEAFTNKNNLDSIKLLEKTKFVLNKKRKDEKYPENIIFELSAFK</sequence>
<gene>
    <name evidence="2" type="ORF">QGN23_06930</name>
</gene>
<dbReference type="RefSeq" id="WP_282906261.1">
    <property type="nucleotide sequence ID" value="NZ_CP124855.1"/>
</dbReference>
<dbReference type="InterPro" id="IPR051531">
    <property type="entry name" value="N-acetyltransferase"/>
</dbReference>
<dbReference type="InterPro" id="IPR000182">
    <property type="entry name" value="GNAT_dom"/>
</dbReference>
<keyword evidence="3" id="KW-1185">Reference proteome</keyword>
<dbReference type="SUPFAM" id="SSF55729">
    <property type="entry name" value="Acyl-CoA N-acyltransferases (Nat)"/>
    <property type="match status" value="1"/>
</dbReference>
<evidence type="ECO:0000313" key="3">
    <source>
        <dbReference type="Proteomes" id="UP001241656"/>
    </source>
</evidence>
<evidence type="ECO:0000259" key="1">
    <source>
        <dbReference type="PROSITE" id="PS51186"/>
    </source>
</evidence>
<reference evidence="2 3" key="1">
    <citation type="submission" date="2023-05" db="EMBL/GenBank/DDBJ databases">
        <title>Genomic insight into Chryseobacterium sp. wdc7 isolated forest soil (Gotjawal).</title>
        <authorList>
            <person name="Park S.-J."/>
        </authorList>
    </citation>
    <scope>NUCLEOTIDE SEQUENCE [LARGE SCALE GENOMIC DNA]</scope>
    <source>
        <strain evidence="3">wdc7</strain>
    </source>
</reference>
<dbReference type="PANTHER" id="PTHR43792:SF1">
    <property type="entry name" value="N-ACETYLTRANSFERASE DOMAIN-CONTAINING PROTEIN"/>
    <property type="match status" value="1"/>
</dbReference>
<dbReference type="CDD" id="cd04301">
    <property type="entry name" value="NAT_SF"/>
    <property type="match status" value="1"/>
</dbReference>
<dbReference type="InterPro" id="IPR016181">
    <property type="entry name" value="Acyl_CoA_acyltransferase"/>
</dbReference>
<name>A0ABY8RG89_9FLAO</name>
<protein>
    <submittedName>
        <fullName evidence="2">GNAT family N-acetyltransferase</fullName>
    </submittedName>
</protein>
<organism evidence="2 3">
    <name type="scientific">Chryseobacterium gotjawalense</name>
    <dbReference type="NCBI Taxonomy" id="3042315"/>
    <lineage>
        <taxon>Bacteria</taxon>
        <taxon>Pseudomonadati</taxon>
        <taxon>Bacteroidota</taxon>
        <taxon>Flavobacteriia</taxon>
        <taxon>Flavobacteriales</taxon>
        <taxon>Weeksellaceae</taxon>
        <taxon>Chryseobacterium group</taxon>
        <taxon>Chryseobacterium</taxon>
    </lineage>
</organism>
<dbReference type="Gene3D" id="3.40.630.30">
    <property type="match status" value="1"/>
</dbReference>